<sequence>MSDTWDDSRPQSRTSNNTDFTEAFNQCNTAPVASPDDPHTETKTLPHETLHNETVALDRYLTKIHTNLDSRYPMPSTVVLELRRPPSLGSLKFGASGTKRLLFSPNPLGSNRPFESDRTINEPPSSSGLQVITKRLRAKDWPDPLTSHDQACLAQQFCAYFYQQYCTPRGDIQMTGFNKQPSTTTNLSKSEYFIRSEVISRDQSEIREELDARPEQRHALCPFFYTGSLSEAMQLSERPSGRPWPAILLYLHNDESPHTSDFVNNIICCLREDYKQDPSAGHPAQTAGYFGFTRDHFDDEGLSRSPLDKNDSVATSGFPAHTAAKTKHQRTGLAVKRNESPKNSHHAAANEKLRLSFRSTTRRNALRCRNMSPVDQTVNTENEQRDCQTDESALTECKIHSPINLILDVMHKSGEKTKEPERSDMNHAFITHPSEGNRATDSDESGSDEPSRLPADSPACGEHEDAENHTATDVDNGKSDLFEAYGTAFTTKSFRGLLLERSAGLIPWDCTDIRGRSYLAEAFAGTRLAQWLAEWNTPEHYPALVAIGRTAERTVICSHLRGSNVSTLEALRWLNGVTLAHFCNYRQSVIPTCPESSEKLNVTPSTTTTPPADPVLSGMIQPNTSPQPSPSTIATYTNQAIPTLQRSSPGKTNAAELIEHKSTSSVIIHTIPKKGISPSATDEMAYRVGKTPQNLEGPLSSMFEATVDPPSNRLRERLKRVQKSFKNATTALANSISVEALSSLGIQINSGRRRKPFSTSKSTSSQALVDSLRNPITPDPQRPVSSSGLLLIHREQRQGYSESEAVSRSESGIRASRGSHFFEKMGIRNGRSSELRRKRPDQSSPGGSADNENCGSYTARFLKSEREWWRFLAQGKHVVNFDNQADFYDKFAERYTVDFPSTPAFLIGRIQTAFFRTMDVRTHEQIIPILVYLHDNRAPGVDHFVANVLCSRRFTNKLFENSTLIWPYDVSKAAYIQTTERRESNRTHKKLRAVDLSSRSLTETDKSGAAKAHRRTASSFGRFSHRAFMDSSKKLCDNRREPLSDLSESTSCLKKNTPIPRNYSSVRNNHGVFKHLHSIAAQRLLDYFSGHPAEESIRRLLSVPVLPSLINLHYSHEEFSVTHVLVPSATTKEAISWLGIVLKLYNKP</sequence>
<feature type="region of interest" description="Disordered" evidence="1">
    <location>
        <begin position="1"/>
        <end position="21"/>
    </location>
</feature>
<proteinExistence type="predicted"/>
<evidence type="ECO:0000256" key="1">
    <source>
        <dbReference type="SAM" id="MobiDB-lite"/>
    </source>
</evidence>
<feature type="compositionally biased region" description="Basic and acidic residues" evidence="1">
    <location>
        <begin position="36"/>
        <end position="47"/>
    </location>
</feature>
<feature type="compositionally biased region" description="Polar residues" evidence="1">
    <location>
        <begin position="842"/>
        <end position="854"/>
    </location>
</feature>
<feature type="compositionally biased region" description="Basic and acidic residues" evidence="1">
    <location>
        <begin position="414"/>
        <end position="425"/>
    </location>
</feature>
<feature type="region of interest" description="Disordered" evidence="1">
    <location>
        <begin position="102"/>
        <end position="128"/>
    </location>
</feature>
<feature type="compositionally biased region" description="Low complexity" evidence="1">
    <location>
        <begin position="621"/>
        <end position="630"/>
    </location>
</feature>
<feature type="compositionally biased region" description="Polar residues" evidence="1">
    <location>
        <begin position="11"/>
        <end position="21"/>
    </location>
</feature>
<evidence type="ECO:0000313" key="2">
    <source>
        <dbReference type="EMBL" id="THD22525.1"/>
    </source>
</evidence>
<feature type="region of interest" description="Disordered" evidence="1">
    <location>
        <begin position="28"/>
        <end position="47"/>
    </location>
</feature>
<organism evidence="2 3">
    <name type="scientific">Fasciola hepatica</name>
    <name type="common">Liver fluke</name>
    <dbReference type="NCBI Taxonomy" id="6192"/>
    <lineage>
        <taxon>Eukaryota</taxon>
        <taxon>Metazoa</taxon>
        <taxon>Spiralia</taxon>
        <taxon>Lophotrochozoa</taxon>
        <taxon>Platyhelminthes</taxon>
        <taxon>Trematoda</taxon>
        <taxon>Digenea</taxon>
        <taxon>Plagiorchiida</taxon>
        <taxon>Echinostomata</taxon>
        <taxon>Echinostomatoidea</taxon>
        <taxon>Fasciolidae</taxon>
        <taxon>Fasciola</taxon>
    </lineage>
</organism>
<protein>
    <submittedName>
        <fullName evidence="2">Uncharacterized protein</fullName>
    </submittedName>
</protein>
<accession>A0A4E0R651</accession>
<keyword evidence="3" id="KW-1185">Reference proteome</keyword>
<feature type="region of interest" description="Disordered" evidence="1">
    <location>
        <begin position="597"/>
        <end position="630"/>
    </location>
</feature>
<reference evidence="2" key="1">
    <citation type="submission" date="2019-03" db="EMBL/GenBank/DDBJ databases">
        <title>Improved annotation for the trematode Fasciola hepatica.</title>
        <authorList>
            <person name="Choi Y.-J."/>
            <person name="Martin J."/>
            <person name="Mitreva M."/>
        </authorList>
    </citation>
    <scope>NUCLEOTIDE SEQUENCE [LARGE SCALE GENOMIC DNA]</scope>
</reference>
<feature type="compositionally biased region" description="Basic and acidic residues" evidence="1">
    <location>
        <begin position="1"/>
        <end position="10"/>
    </location>
</feature>
<dbReference type="AlphaFoldDB" id="A0A4E0R651"/>
<feature type="compositionally biased region" description="Basic and acidic residues" evidence="1">
    <location>
        <begin position="336"/>
        <end position="354"/>
    </location>
</feature>
<evidence type="ECO:0000313" key="3">
    <source>
        <dbReference type="Proteomes" id="UP000230066"/>
    </source>
</evidence>
<feature type="compositionally biased region" description="Basic and acidic residues" evidence="1">
    <location>
        <begin position="461"/>
        <end position="477"/>
    </location>
</feature>
<feature type="region of interest" description="Disordered" evidence="1">
    <location>
        <begin position="829"/>
        <end position="854"/>
    </location>
</feature>
<comment type="caution">
    <text evidence="2">The sequence shown here is derived from an EMBL/GenBank/DDBJ whole genome shotgun (WGS) entry which is preliminary data.</text>
</comment>
<dbReference type="Proteomes" id="UP000230066">
    <property type="component" value="Unassembled WGS sequence"/>
</dbReference>
<dbReference type="EMBL" id="JXXN02002696">
    <property type="protein sequence ID" value="THD22525.1"/>
    <property type="molecule type" value="Genomic_DNA"/>
</dbReference>
<feature type="region of interest" description="Disordered" evidence="1">
    <location>
        <begin position="414"/>
        <end position="477"/>
    </location>
</feature>
<feature type="compositionally biased region" description="Basic and acidic residues" evidence="1">
    <location>
        <begin position="301"/>
        <end position="311"/>
    </location>
</feature>
<gene>
    <name evidence="2" type="ORF">D915_006802</name>
</gene>
<dbReference type="Gene3D" id="3.40.30.10">
    <property type="entry name" value="Glutaredoxin"/>
    <property type="match status" value="2"/>
</dbReference>
<feature type="region of interest" description="Disordered" evidence="1">
    <location>
        <begin position="301"/>
        <end position="387"/>
    </location>
</feature>
<name>A0A4E0R651_FASHE</name>